<protein>
    <submittedName>
        <fullName evidence="2">Uncharacterized protein</fullName>
    </submittedName>
</protein>
<evidence type="ECO:0000313" key="2">
    <source>
        <dbReference type="EMBL" id="PPS13183.1"/>
    </source>
</evidence>
<dbReference type="AlphaFoldDB" id="A0A2P5YC58"/>
<gene>
    <name evidence="2" type="ORF">GOBAR_AA07458</name>
</gene>
<dbReference type="PANTHER" id="PTHR10593">
    <property type="entry name" value="SERINE/THREONINE-PROTEIN KINASE RIO"/>
    <property type="match status" value="1"/>
</dbReference>
<feature type="compositionally biased region" description="Low complexity" evidence="1">
    <location>
        <begin position="15"/>
        <end position="26"/>
    </location>
</feature>
<dbReference type="EMBL" id="KZ663379">
    <property type="protein sequence ID" value="PPS13183.1"/>
    <property type="molecule type" value="Genomic_DNA"/>
</dbReference>
<proteinExistence type="predicted"/>
<name>A0A2P5YC58_GOSBA</name>
<sequence>MKVLEENMSKLTCASGEASVSSAAGGTNYSQKYFSNPPAQDQPVKRKRNQPGNLDPDAEVIALSPKTLMTTNRFVWFQRDQNLQLQIKLLLPKSKNQQK</sequence>
<feature type="compositionally biased region" description="Polar residues" evidence="1">
    <location>
        <begin position="27"/>
        <end position="39"/>
    </location>
</feature>
<dbReference type="OrthoDB" id="6354171at2759"/>
<feature type="region of interest" description="Disordered" evidence="1">
    <location>
        <begin position="15"/>
        <end position="57"/>
    </location>
</feature>
<dbReference type="GO" id="GO:0003700">
    <property type="term" value="F:DNA-binding transcription factor activity"/>
    <property type="evidence" value="ECO:0007669"/>
    <property type="project" value="TreeGrafter"/>
</dbReference>
<reference evidence="2 3" key="1">
    <citation type="submission" date="2015-01" db="EMBL/GenBank/DDBJ databases">
        <title>Genome of allotetraploid Gossypium barbadense reveals genomic plasticity and fiber elongation in cotton evolution.</title>
        <authorList>
            <person name="Chen X."/>
            <person name="Liu X."/>
            <person name="Zhao B."/>
            <person name="Zheng H."/>
            <person name="Hu Y."/>
            <person name="Lu G."/>
            <person name="Yang C."/>
            <person name="Chen J."/>
            <person name="Shan C."/>
            <person name="Zhang L."/>
            <person name="Zhou Y."/>
            <person name="Wang L."/>
            <person name="Guo W."/>
            <person name="Bai Y."/>
            <person name="Ruan J."/>
            <person name="Shangguan X."/>
            <person name="Mao Y."/>
            <person name="Jiang J."/>
            <person name="Zhu Y."/>
            <person name="Lei J."/>
            <person name="Kang H."/>
            <person name="Chen S."/>
            <person name="He X."/>
            <person name="Wang R."/>
            <person name="Wang Y."/>
            <person name="Chen J."/>
            <person name="Wang L."/>
            <person name="Yu S."/>
            <person name="Wang B."/>
            <person name="Wei J."/>
            <person name="Song S."/>
            <person name="Lu X."/>
            <person name="Gao Z."/>
            <person name="Gu W."/>
            <person name="Deng X."/>
            <person name="Ma D."/>
            <person name="Wang S."/>
            <person name="Liang W."/>
            <person name="Fang L."/>
            <person name="Cai C."/>
            <person name="Zhu X."/>
            <person name="Zhou B."/>
            <person name="Zhang Y."/>
            <person name="Chen Z."/>
            <person name="Xu S."/>
            <person name="Zhu R."/>
            <person name="Wang S."/>
            <person name="Zhang T."/>
            <person name="Zhao G."/>
        </authorList>
    </citation>
    <scope>NUCLEOTIDE SEQUENCE [LARGE SCALE GENOMIC DNA]</scope>
    <source>
        <strain evidence="3">cv. Xinhai21</strain>
        <tissue evidence="2">Leaf</tissue>
    </source>
</reference>
<evidence type="ECO:0000256" key="1">
    <source>
        <dbReference type="SAM" id="MobiDB-lite"/>
    </source>
</evidence>
<dbReference type="Proteomes" id="UP000239757">
    <property type="component" value="Unassembled WGS sequence"/>
</dbReference>
<dbReference type="GO" id="GO:0005634">
    <property type="term" value="C:nucleus"/>
    <property type="evidence" value="ECO:0007669"/>
    <property type="project" value="TreeGrafter"/>
</dbReference>
<dbReference type="InterPro" id="IPR031140">
    <property type="entry name" value="IDD1-16"/>
</dbReference>
<evidence type="ECO:0000313" key="3">
    <source>
        <dbReference type="Proteomes" id="UP000239757"/>
    </source>
</evidence>
<organism evidence="2 3">
    <name type="scientific">Gossypium barbadense</name>
    <name type="common">Sea Island cotton</name>
    <name type="synonym">Hibiscus barbadensis</name>
    <dbReference type="NCBI Taxonomy" id="3634"/>
    <lineage>
        <taxon>Eukaryota</taxon>
        <taxon>Viridiplantae</taxon>
        <taxon>Streptophyta</taxon>
        <taxon>Embryophyta</taxon>
        <taxon>Tracheophyta</taxon>
        <taxon>Spermatophyta</taxon>
        <taxon>Magnoliopsida</taxon>
        <taxon>eudicotyledons</taxon>
        <taxon>Gunneridae</taxon>
        <taxon>Pentapetalae</taxon>
        <taxon>rosids</taxon>
        <taxon>malvids</taxon>
        <taxon>Malvales</taxon>
        <taxon>Malvaceae</taxon>
        <taxon>Malvoideae</taxon>
        <taxon>Gossypium</taxon>
    </lineage>
</organism>
<accession>A0A2P5YC58</accession>
<dbReference type="PANTHER" id="PTHR10593:SF236">
    <property type="entry name" value="PROTEIN INDETERMINATE-DOMAIN 11"/>
    <property type="match status" value="1"/>
</dbReference>